<name>A0A445N2E3_9BACT</name>
<sequence>MFRMLNTFTDYIFATTVYIKQIYEKSMLVSETP</sequence>
<evidence type="ECO:0000313" key="1">
    <source>
        <dbReference type="EMBL" id="SPD75880.1"/>
    </source>
</evidence>
<organism evidence="1">
    <name type="scientific">uncultured Desulfobacterium sp</name>
    <dbReference type="NCBI Taxonomy" id="201089"/>
    <lineage>
        <taxon>Bacteria</taxon>
        <taxon>Pseudomonadati</taxon>
        <taxon>Thermodesulfobacteriota</taxon>
        <taxon>Desulfobacteria</taxon>
        <taxon>Desulfobacterales</taxon>
        <taxon>Desulfobacteriaceae</taxon>
        <taxon>Desulfobacterium</taxon>
        <taxon>environmental samples</taxon>
    </lineage>
</organism>
<protein>
    <submittedName>
        <fullName evidence="1">Uncharacterized protein</fullName>
    </submittedName>
</protein>
<dbReference type="EMBL" id="OJIN01000223">
    <property type="protein sequence ID" value="SPD75880.1"/>
    <property type="molecule type" value="Genomic_DNA"/>
</dbReference>
<gene>
    <name evidence="1" type="ORF">PITCH_A780010</name>
</gene>
<accession>A0A445N2E3</accession>
<reference evidence="1" key="1">
    <citation type="submission" date="2018-01" db="EMBL/GenBank/DDBJ databases">
        <authorList>
            <person name="Regsiter A."/>
            <person name="William W."/>
        </authorList>
    </citation>
    <scope>NUCLEOTIDE SEQUENCE</scope>
    <source>
        <strain evidence="1">TRIP AH-1</strain>
    </source>
</reference>
<dbReference type="AlphaFoldDB" id="A0A445N2E3"/>
<proteinExistence type="predicted"/>